<name>A0A066VRG6_TILAU</name>
<dbReference type="Proteomes" id="UP000027361">
    <property type="component" value="Unassembled WGS sequence"/>
</dbReference>
<dbReference type="EMBL" id="JMSN01000055">
    <property type="protein sequence ID" value="KDN44081.1"/>
    <property type="molecule type" value="Genomic_DNA"/>
</dbReference>
<keyword evidence="3" id="KW-1185">Reference proteome</keyword>
<dbReference type="HOGENOM" id="CLU_2656186_0_0_1"/>
<evidence type="ECO:0000313" key="3">
    <source>
        <dbReference type="Proteomes" id="UP000027361"/>
    </source>
</evidence>
<dbReference type="InParanoid" id="A0A066VRG6"/>
<sequence length="76" mass="8415">MVDPSFGAEAISDLLLDFYIVVLGLVIASLKVDATSAMAAWEQERALIPKCSESPPWRPIIWKMQKRHASDDTGAR</sequence>
<protein>
    <submittedName>
        <fullName evidence="2">Uncharacterized protein</fullName>
    </submittedName>
</protein>
<accession>A0A066VRG6</accession>
<reference evidence="2 3" key="1">
    <citation type="submission" date="2014-05" db="EMBL/GenBank/DDBJ databases">
        <title>Draft genome sequence of a rare smut relative, Tilletiaria anomala UBC 951.</title>
        <authorList>
            <consortium name="DOE Joint Genome Institute"/>
            <person name="Toome M."/>
            <person name="Kuo A."/>
            <person name="Henrissat B."/>
            <person name="Lipzen A."/>
            <person name="Tritt A."/>
            <person name="Yoshinaga Y."/>
            <person name="Zane M."/>
            <person name="Barry K."/>
            <person name="Grigoriev I.V."/>
            <person name="Spatafora J.W."/>
            <person name="Aimea M.C."/>
        </authorList>
    </citation>
    <scope>NUCLEOTIDE SEQUENCE [LARGE SCALE GENOMIC DNA]</scope>
    <source>
        <strain evidence="2 3">UBC 951</strain>
    </source>
</reference>
<evidence type="ECO:0000313" key="2">
    <source>
        <dbReference type="EMBL" id="KDN44081.1"/>
    </source>
</evidence>
<dbReference type="RefSeq" id="XP_013242619.1">
    <property type="nucleotide sequence ID" value="XM_013387165.1"/>
</dbReference>
<comment type="caution">
    <text evidence="2">The sequence shown here is derived from an EMBL/GenBank/DDBJ whole genome shotgun (WGS) entry which is preliminary data.</text>
</comment>
<evidence type="ECO:0000256" key="1">
    <source>
        <dbReference type="SAM" id="Phobius"/>
    </source>
</evidence>
<keyword evidence="1" id="KW-0472">Membrane</keyword>
<organism evidence="2 3">
    <name type="scientific">Tilletiaria anomala (strain ATCC 24038 / CBS 436.72 / UBC 951)</name>
    <dbReference type="NCBI Taxonomy" id="1037660"/>
    <lineage>
        <taxon>Eukaryota</taxon>
        <taxon>Fungi</taxon>
        <taxon>Dikarya</taxon>
        <taxon>Basidiomycota</taxon>
        <taxon>Ustilaginomycotina</taxon>
        <taxon>Exobasidiomycetes</taxon>
        <taxon>Georgefischeriales</taxon>
        <taxon>Tilletiariaceae</taxon>
        <taxon>Tilletiaria</taxon>
    </lineage>
</organism>
<proteinExistence type="predicted"/>
<keyword evidence="1" id="KW-1133">Transmembrane helix</keyword>
<gene>
    <name evidence="2" type="ORF">K437DRAFT_257218</name>
</gene>
<keyword evidence="1" id="KW-0812">Transmembrane</keyword>
<feature type="transmembrane region" description="Helical" evidence="1">
    <location>
        <begin position="6"/>
        <end position="28"/>
    </location>
</feature>
<dbReference type="GeneID" id="25264640"/>
<dbReference type="AlphaFoldDB" id="A0A066VRG6"/>